<reference evidence="3 4" key="1">
    <citation type="journal article" date="2024" name="Plant Biotechnol. J.">
        <title>Dendrobium thyrsiflorum genome and its molecular insights into genes involved in important horticultural traits.</title>
        <authorList>
            <person name="Chen B."/>
            <person name="Wang J.Y."/>
            <person name="Zheng P.J."/>
            <person name="Li K.L."/>
            <person name="Liang Y.M."/>
            <person name="Chen X.F."/>
            <person name="Zhang C."/>
            <person name="Zhao X."/>
            <person name="He X."/>
            <person name="Zhang G.Q."/>
            <person name="Liu Z.J."/>
            <person name="Xu Q."/>
        </authorList>
    </citation>
    <scope>NUCLEOTIDE SEQUENCE [LARGE SCALE GENOMIC DNA]</scope>
    <source>
        <strain evidence="3">GZMU011</strain>
    </source>
</reference>
<protein>
    <submittedName>
        <fullName evidence="3">Uncharacterized protein</fullName>
    </submittedName>
</protein>
<keyword evidence="2" id="KW-0732">Signal</keyword>
<comment type="caution">
    <text evidence="3">The sequence shown here is derived from an EMBL/GenBank/DDBJ whole genome shotgun (WGS) entry which is preliminary data.</text>
</comment>
<name>A0ABD0UKE1_DENTH</name>
<accession>A0ABD0UKE1</accession>
<gene>
    <name evidence="3" type="ORF">M5K25_016507</name>
</gene>
<evidence type="ECO:0000313" key="3">
    <source>
        <dbReference type="EMBL" id="KAL0913074.1"/>
    </source>
</evidence>
<proteinExistence type="predicted"/>
<sequence length="88" mass="9790">MDLRLFFLTLMLLLASSGKLCFSAREFHSRISGRDDSVSVIHGRSPLTPPPPRPNQSPRPYLPPRHRQSPPPPPPPPPCAIPPPRMPL</sequence>
<keyword evidence="4" id="KW-1185">Reference proteome</keyword>
<feature type="signal peptide" evidence="2">
    <location>
        <begin position="1"/>
        <end position="18"/>
    </location>
</feature>
<feature type="chain" id="PRO_5044841570" evidence="2">
    <location>
        <begin position="19"/>
        <end position="88"/>
    </location>
</feature>
<evidence type="ECO:0000256" key="1">
    <source>
        <dbReference type="SAM" id="MobiDB-lite"/>
    </source>
</evidence>
<feature type="compositionally biased region" description="Pro residues" evidence="1">
    <location>
        <begin position="47"/>
        <end position="88"/>
    </location>
</feature>
<feature type="region of interest" description="Disordered" evidence="1">
    <location>
        <begin position="33"/>
        <end position="88"/>
    </location>
</feature>
<dbReference type="EMBL" id="JANQDX010000013">
    <property type="protein sequence ID" value="KAL0913074.1"/>
    <property type="molecule type" value="Genomic_DNA"/>
</dbReference>
<organism evidence="3 4">
    <name type="scientific">Dendrobium thyrsiflorum</name>
    <name type="common">Pinecone-like raceme dendrobium</name>
    <name type="synonym">Orchid</name>
    <dbReference type="NCBI Taxonomy" id="117978"/>
    <lineage>
        <taxon>Eukaryota</taxon>
        <taxon>Viridiplantae</taxon>
        <taxon>Streptophyta</taxon>
        <taxon>Embryophyta</taxon>
        <taxon>Tracheophyta</taxon>
        <taxon>Spermatophyta</taxon>
        <taxon>Magnoliopsida</taxon>
        <taxon>Liliopsida</taxon>
        <taxon>Asparagales</taxon>
        <taxon>Orchidaceae</taxon>
        <taxon>Epidendroideae</taxon>
        <taxon>Malaxideae</taxon>
        <taxon>Dendrobiinae</taxon>
        <taxon>Dendrobium</taxon>
    </lineage>
</organism>
<dbReference type="Proteomes" id="UP001552299">
    <property type="component" value="Unassembled WGS sequence"/>
</dbReference>
<evidence type="ECO:0000256" key="2">
    <source>
        <dbReference type="SAM" id="SignalP"/>
    </source>
</evidence>
<evidence type="ECO:0000313" key="4">
    <source>
        <dbReference type="Proteomes" id="UP001552299"/>
    </source>
</evidence>
<dbReference type="AlphaFoldDB" id="A0ABD0UKE1"/>